<evidence type="ECO:0000256" key="4">
    <source>
        <dbReference type="ARBA" id="ARBA00022801"/>
    </source>
</evidence>
<dbReference type="EMBL" id="OA887575">
    <property type="protein sequence ID" value="CAD7283507.1"/>
    <property type="molecule type" value="Genomic_DNA"/>
</dbReference>
<evidence type="ECO:0000256" key="15">
    <source>
        <dbReference type="ARBA" id="ARBA00047661"/>
    </source>
</evidence>
<comment type="catalytic activity">
    <reaction evidence="15">
        <text>a 5'-end (N(7)-methyl 5'-triphosphoguanosine)-ribonucleoside in mRNA + H2O = N(7)-methyl-GDP + a 5'-end phospho-ribonucleoside in mRNA + 2 H(+)</text>
        <dbReference type="Rhea" id="RHEA:67484"/>
        <dbReference type="Rhea" id="RHEA-COMP:15692"/>
        <dbReference type="Rhea" id="RHEA-COMP:17167"/>
        <dbReference type="ChEBI" id="CHEBI:15377"/>
        <dbReference type="ChEBI" id="CHEBI:15378"/>
        <dbReference type="ChEBI" id="CHEBI:63714"/>
        <dbReference type="ChEBI" id="CHEBI:138282"/>
        <dbReference type="ChEBI" id="CHEBI:156461"/>
        <dbReference type="EC" id="3.6.1.62"/>
    </reaction>
    <physiologicalReaction direction="left-to-right" evidence="15">
        <dbReference type="Rhea" id="RHEA:67485"/>
    </physiologicalReaction>
</comment>
<dbReference type="GO" id="GO:0016077">
    <property type="term" value="P:sno(s)RNA catabolic process"/>
    <property type="evidence" value="ECO:0007669"/>
    <property type="project" value="TreeGrafter"/>
</dbReference>
<accession>A0A7R9BZY0</accession>
<proteinExistence type="inferred from homology"/>
<dbReference type="GO" id="GO:0009117">
    <property type="term" value="P:nucleotide metabolic process"/>
    <property type="evidence" value="ECO:0007669"/>
    <property type="project" value="UniProtKB-KW"/>
</dbReference>
<evidence type="ECO:0000256" key="9">
    <source>
        <dbReference type="ARBA" id="ARBA00038899"/>
    </source>
</evidence>
<dbReference type="Gene3D" id="3.90.79.10">
    <property type="entry name" value="Nucleoside Triphosphate Pyrophosphohydrolase"/>
    <property type="match status" value="2"/>
</dbReference>
<dbReference type="GO" id="GO:0140933">
    <property type="term" value="F:5'-(N(7)-methylguanosine 5'-triphospho)-[mRNA] hydrolase activity"/>
    <property type="evidence" value="ECO:0007669"/>
    <property type="project" value="UniProtKB-EC"/>
</dbReference>
<dbReference type="PROSITE" id="PS00893">
    <property type="entry name" value="NUDIX_BOX"/>
    <property type="match status" value="1"/>
</dbReference>
<dbReference type="InterPro" id="IPR015797">
    <property type="entry name" value="NUDIX_hydrolase-like_dom_sf"/>
</dbReference>
<keyword evidence="20" id="KW-1185">Reference proteome</keyword>
<evidence type="ECO:0000256" key="13">
    <source>
        <dbReference type="ARBA" id="ARBA00042015"/>
    </source>
</evidence>
<keyword evidence="6" id="KW-0546">Nucleotide metabolism</keyword>
<keyword evidence="7" id="KW-0539">Nucleus</keyword>
<keyword evidence="5" id="KW-0694">RNA-binding</keyword>
<evidence type="ECO:0000256" key="17">
    <source>
        <dbReference type="ARBA" id="ARBA00048945"/>
    </source>
</evidence>
<evidence type="ECO:0000256" key="3">
    <source>
        <dbReference type="ARBA" id="ARBA00004642"/>
    </source>
</evidence>
<evidence type="ECO:0000256" key="8">
    <source>
        <dbReference type="ARBA" id="ARBA00038173"/>
    </source>
</evidence>
<keyword evidence="4" id="KW-0378">Hydrolase</keyword>
<organism evidence="19">
    <name type="scientific">Notodromas monacha</name>
    <dbReference type="NCBI Taxonomy" id="399045"/>
    <lineage>
        <taxon>Eukaryota</taxon>
        <taxon>Metazoa</taxon>
        <taxon>Ecdysozoa</taxon>
        <taxon>Arthropoda</taxon>
        <taxon>Crustacea</taxon>
        <taxon>Oligostraca</taxon>
        <taxon>Ostracoda</taxon>
        <taxon>Podocopa</taxon>
        <taxon>Podocopida</taxon>
        <taxon>Cypridocopina</taxon>
        <taxon>Cypridoidea</taxon>
        <taxon>Cyprididae</taxon>
        <taxon>Notodromas</taxon>
    </lineage>
</organism>
<comment type="similarity">
    <text evidence="8">Belongs to the Nudix hydrolase family. NUDT16 subfamily.</text>
</comment>
<evidence type="ECO:0000259" key="18">
    <source>
        <dbReference type="PROSITE" id="PS51462"/>
    </source>
</evidence>
<name>A0A7R9BZY0_9CRUS</name>
<dbReference type="PROSITE" id="PS51462">
    <property type="entry name" value="NUDIX"/>
    <property type="match status" value="1"/>
</dbReference>
<gene>
    <name evidence="19" type="ORF">NMOB1V02_LOCUS11122</name>
</gene>
<dbReference type="GO" id="GO:1990174">
    <property type="term" value="F:phosphodiesterase decapping endonuclease activity"/>
    <property type="evidence" value="ECO:0007669"/>
    <property type="project" value="TreeGrafter"/>
</dbReference>
<comment type="catalytic activity">
    <reaction evidence="16">
        <text>IDP + H2O = IMP + phosphate + H(+)</text>
        <dbReference type="Rhea" id="RHEA:35207"/>
        <dbReference type="ChEBI" id="CHEBI:15377"/>
        <dbReference type="ChEBI" id="CHEBI:15378"/>
        <dbReference type="ChEBI" id="CHEBI:43474"/>
        <dbReference type="ChEBI" id="CHEBI:58053"/>
        <dbReference type="ChEBI" id="CHEBI:58280"/>
        <dbReference type="EC" id="3.6.1.64"/>
    </reaction>
    <physiologicalReaction direction="left-to-right" evidence="16">
        <dbReference type="Rhea" id="RHEA:35208"/>
    </physiologicalReaction>
</comment>
<dbReference type="InterPro" id="IPR020084">
    <property type="entry name" value="NUDIX_hydrolase_CS"/>
</dbReference>
<evidence type="ECO:0000256" key="7">
    <source>
        <dbReference type="ARBA" id="ARBA00023242"/>
    </source>
</evidence>
<dbReference type="AlphaFoldDB" id="A0A7R9BZY0"/>
<protein>
    <recommendedName>
        <fullName evidence="10">U8 snoRNA-decapping enzyme</fullName>
        <ecNumber evidence="9">3.6.1.64</ecNumber>
    </recommendedName>
    <alternativeName>
        <fullName evidence="13">IDP phosphatase</fullName>
    </alternativeName>
    <alternativeName>
        <fullName evidence="11">Inosine diphosphate phosphatase</fullName>
    </alternativeName>
    <alternativeName>
        <fullName evidence="12">Nucleoside diphosphate-linked moiety X motif 16</fullName>
    </alternativeName>
    <alternativeName>
        <fullName evidence="14">m7GpppN-mRNA hydrolase</fullName>
    </alternativeName>
</protein>
<evidence type="ECO:0000313" key="19">
    <source>
        <dbReference type="EMBL" id="CAD7283507.1"/>
    </source>
</evidence>
<dbReference type="GO" id="GO:0005654">
    <property type="term" value="C:nucleoplasm"/>
    <property type="evidence" value="ECO:0007669"/>
    <property type="project" value="UniProtKB-SubCell"/>
</dbReference>
<dbReference type="EMBL" id="CAJPEX010005538">
    <property type="protein sequence ID" value="CAG0923659.1"/>
    <property type="molecule type" value="Genomic_DNA"/>
</dbReference>
<comment type="catalytic activity">
    <reaction evidence="17">
        <text>dIDP + H2O = dIMP + phosphate + H(+)</text>
        <dbReference type="Rhea" id="RHEA:35211"/>
        <dbReference type="ChEBI" id="CHEBI:15377"/>
        <dbReference type="ChEBI" id="CHEBI:15378"/>
        <dbReference type="ChEBI" id="CHEBI:43474"/>
        <dbReference type="ChEBI" id="CHEBI:61194"/>
        <dbReference type="ChEBI" id="CHEBI:62286"/>
        <dbReference type="EC" id="3.6.1.64"/>
    </reaction>
    <physiologicalReaction direction="left-to-right" evidence="17">
        <dbReference type="Rhea" id="RHEA:35212"/>
    </physiologicalReaction>
</comment>
<dbReference type="OrthoDB" id="5950381at2759"/>
<dbReference type="Pfam" id="PF22327">
    <property type="entry name" value="Nudt16-like"/>
    <property type="match status" value="2"/>
</dbReference>
<dbReference type="GO" id="GO:0005730">
    <property type="term" value="C:nucleolus"/>
    <property type="evidence" value="ECO:0007669"/>
    <property type="project" value="UniProtKB-SubCell"/>
</dbReference>
<evidence type="ECO:0000256" key="12">
    <source>
        <dbReference type="ARBA" id="ARBA00041656"/>
    </source>
</evidence>
<evidence type="ECO:0000256" key="14">
    <source>
        <dbReference type="ARBA" id="ARBA00043162"/>
    </source>
</evidence>
<comment type="cofactor">
    <cofactor evidence="1">
        <name>Co(2+)</name>
        <dbReference type="ChEBI" id="CHEBI:48828"/>
    </cofactor>
</comment>
<dbReference type="SUPFAM" id="SSF55811">
    <property type="entry name" value="Nudix"/>
    <property type="match status" value="2"/>
</dbReference>
<dbReference type="GO" id="GO:1990003">
    <property type="term" value="F:IDP phosphatase activity"/>
    <property type="evidence" value="ECO:0007669"/>
    <property type="project" value="UniProtKB-EC"/>
</dbReference>
<evidence type="ECO:0000256" key="2">
    <source>
        <dbReference type="ARBA" id="ARBA00004604"/>
    </source>
</evidence>
<dbReference type="GO" id="GO:0030515">
    <property type="term" value="F:snoRNA binding"/>
    <property type="evidence" value="ECO:0007669"/>
    <property type="project" value="TreeGrafter"/>
</dbReference>
<dbReference type="EC" id="3.6.1.64" evidence="9"/>
<dbReference type="InterPro" id="IPR054754">
    <property type="entry name" value="NudT16"/>
</dbReference>
<sequence>MTELSWEEAVNAPYVHCAHCFIFARSDRKVLYDGRYAEKALVLMQLRFDGRFGFPGGIVEPGEDVVVGLQRELKEVFQIALVLMQLRFDGRFGFPGGIVEPGEDVVVGLQRELKEESNLDDTRFKLEAKDWLGARLENKGGCRQPVVLHFFALEVTRSEFRDILKAALQIDDDEVCGHVKVPLYTMREDSHDNYGFPLFLKNQFAGQARDQLLEALVKLGVMTQDEVDAAVTASALL</sequence>
<dbReference type="Proteomes" id="UP000678499">
    <property type="component" value="Unassembled WGS sequence"/>
</dbReference>
<comment type="subcellular location">
    <subcellularLocation>
        <location evidence="2">Nucleus</location>
        <location evidence="2">Nucleolus</location>
    </subcellularLocation>
    <subcellularLocation>
        <location evidence="3">Nucleus</location>
        <location evidence="3">Nucleoplasm</location>
    </subcellularLocation>
</comment>
<dbReference type="InterPro" id="IPR000086">
    <property type="entry name" value="NUDIX_hydrolase_dom"/>
</dbReference>
<evidence type="ECO:0000256" key="1">
    <source>
        <dbReference type="ARBA" id="ARBA00001941"/>
    </source>
</evidence>
<feature type="domain" description="Nudix hydrolase" evidence="18">
    <location>
        <begin position="13"/>
        <end position="204"/>
    </location>
</feature>
<dbReference type="PANTHER" id="PTHR31699:SF1">
    <property type="entry name" value="U8 SNORNA-DECAPPING ENZYME"/>
    <property type="match status" value="1"/>
</dbReference>
<evidence type="ECO:0000256" key="16">
    <source>
        <dbReference type="ARBA" id="ARBA00047875"/>
    </source>
</evidence>
<evidence type="ECO:0000256" key="5">
    <source>
        <dbReference type="ARBA" id="ARBA00022884"/>
    </source>
</evidence>
<reference evidence="19" key="1">
    <citation type="submission" date="2020-11" db="EMBL/GenBank/DDBJ databases">
        <authorList>
            <person name="Tran Van P."/>
        </authorList>
    </citation>
    <scope>NUCLEOTIDE SEQUENCE</scope>
</reference>
<evidence type="ECO:0000256" key="6">
    <source>
        <dbReference type="ARBA" id="ARBA00023080"/>
    </source>
</evidence>
<dbReference type="PANTHER" id="PTHR31699">
    <property type="entry name" value="NUDIX T16 FAMILY MEMBER"/>
    <property type="match status" value="1"/>
</dbReference>
<evidence type="ECO:0000313" key="20">
    <source>
        <dbReference type="Proteomes" id="UP000678499"/>
    </source>
</evidence>
<evidence type="ECO:0000256" key="11">
    <source>
        <dbReference type="ARBA" id="ARBA00041450"/>
    </source>
</evidence>
<dbReference type="GO" id="GO:0006402">
    <property type="term" value="P:mRNA catabolic process"/>
    <property type="evidence" value="ECO:0007669"/>
    <property type="project" value="TreeGrafter"/>
</dbReference>
<evidence type="ECO:0000256" key="10">
    <source>
        <dbReference type="ARBA" id="ARBA00039871"/>
    </source>
</evidence>